<keyword evidence="5 6" id="KW-0472">Membrane</keyword>
<keyword evidence="4 6" id="KW-1133">Transmembrane helix</keyword>
<gene>
    <name evidence="7" type="ORF">J6I90_11280</name>
    <name evidence="8" type="ORF">J6I92_10095</name>
</gene>
<evidence type="ECO:0000256" key="1">
    <source>
        <dbReference type="ARBA" id="ARBA00004651"/>
    </source>
</evidence>
<evidence type="ECO:0000256" key="6">
    <source>
        <dbReference type="SAM" id="Phobius"/>
    </source>
</evidence>
<proteinExistence type="predicted"/>
<feature type="transmembrane region" description="Helical" evidence="6">
    <location>
        <begin position="175"/>
        <end position="198"/>
    </location>
</feature>
<evidence type="ECO:0000313" key="8">
    <source>
        <dbReference type="EMBL" id="MDN7130224.1"/>
    </source>
</evidence>
<evidence type="ECO:0000313" key="10">
    <source>
        <dbReference type="Proteomes" id="UP001169492"/>
    </source>
</evidence>
<dbReference type="PANTHER" id="PTHR37693">
    <property type="entry name" value="PHOSPHATIDYLGLYCEROL LYSYLTRANSFERASE"/>
    <property type="match status" value="1"/>
</dbReference>
<organism evidence="7 10">
    <name type="scientific">Pseudidiomarina terrestris</name>
    <dbReference type="NCBI Taxonomy" id="2820060"/>
    <lineage>
        <taxon>Bacteria</taxon>
        <taxon>Pseudomonadati</taxon>
        <taxon>Pseudomonadota</taxon>
        <taxon>Gammaproteobacteria</taxon>
        <taxon>Alteromonadales</taxon>
        <taxon>Idiomarinaceae</taxon>
        <taxon>Pseudidiomarina</taxon>
    </lineage>
</organism>
<feature type="transmembrane region" description="Helical" evidence="6">
    <location>
        <begin position="322"/>
        <end position="345"/>
    </location>
</feature>
<dbReference type="PANTHER" id="PTHR37693:SF1">
    <property type="entry name" value="INTEGRAL MEMBRANE PROTEIN"/>
    <property type="match status" value="1"/>
</dbReference>
<sequence>MSRSMEEERQSEHHTPKFSWQRLAVFAALFTAFTLAGFYAVFDHFSGRTFSFDTRLLQPGVILATLVLLLVYFTADGLRLYYTLVALGARIPATAMAKLVFINIFFSNITPMATGGGFAQVWFLHDHGISVGRATAATTIRTVLAILFIFSLTPVLLFLLPTLGASSLSSDIGTALLVVAILYFTFFAVVLLRAQWLITPVTLIIQRLQVWGLISEHKARLWYFKVMREVLRFARSFSVYCKGPKAAIALSVLATGVFLLCLFSFPALLMWGLGYDVPYLTSVGLLVVTTFIMYFSPTPGASGISEGVFGSFFNDLLAHEHLLLVTFSWRFLTIYLGMILGLFILQRYLITRSQCNGEAAS</sequence>
<comment type="subcellular location">
    <subcellularLocation>
        <location evidence="1">Cell membrane</location>
        <topology evidence="1">Multi-pass membrane protein</topology>
    </subcellularLocation>
</comment>
<dbReference type="EMBL" id="JAGGJC010000004">
    <property type="protein sequence ID" value="MDN7130224.1"/>
    <property type="molecule type" value="Genomic_DNA"/>
</dbReference>
<comment type="caution">
    <text evidence="7">The sequence shown here is derived from an EMBL/GenBank/DDBJ whole genome shotgun (WGS) entry which is preliminary data.</text>
</comment>
<feature type="transmembrane region" description="Helical" evidence="6">
    <location>
        <begin position="99"/>
        <end position="123"/>
    </location>
</feature>
<evidence type="ECO:0000313" key="7">
    <source>
        <dbReference type="EMBL" id="MDN7125466.1"/>
    </source>
</evidence>
<keyword evidence="9" id="KW-1185">Reference proteome</keyword>
<name>A0AAW7R189_9GAMM</name>
<dbReference type="Proteomes" id="UP001169491">
    <property type="component" value="Unassembled WGS sequence"/>
</dbReference>
<feature type="transmembrane region" description="Helical" evidence="6">
    <location>
        <begin position="20"/>
        <end position="42"/>
    </location>
</feature>
<keyword evidence="3 6" id="KW-0812">Transmembrane</keyword>
<evidence type="ECO:0000313" key="9">
    <source>
        <dbReference type="Proteomes" id="UP001169491"/>
    </source>
</evidence>
<protein>
    <submittedName>
        <fullName evidence="7">Flippase-like domain-containing protein</fullName>
    </submittedName>
</protein>
<feature type="transmembrane region" description="Helical" evidence="6">
    <location>
        <begin position="246"/>
        <end position="265"/>
    </location>
</feature>
<dbReference type="AlphaFoldDB" id="A0AAW7R189"/>
<dbReference type="NCBIfam" id="TIGR00374">
    <property type="entry name" value="flippase-like domain"/>
    <property type="match status" value="1"/>
</dbReference>
<feature type="transmembrane region" description="Helical" evidence="6">
    <location>
        <begin position="62"/>
        <end position="87"/>
    </location>
</feature>
<evidence type="ECO:0000256" key="5">
    <source>
        <dbReference type="ARBA" id="ARBA00023136"/>
    </source>
</evidence>
<feature type="transmembrane region" description="Helical" evidence="6">
    <location>
        <begin position="143"/>
        <end position="163"/>
    </location>
</feature>
<evidence type="ECO:0000256" key="4">
    <source>
        <dbReference type="ARBA" id="ARBA00022989"/>
    </source>
</evidence>
<dbReference type="Proteomes" id="UP001169492">
    <property type="component" value="Unassembled WGS sequence"/>
</dbReference>
<dbReference type="GO" id="GO:0005886">
    <property type="term" value="C:plasma membrane"/>
    <property type="evidence" value="ECO:0007669"/>
    <property type="project" value="UniProtKB-SubCell"/>
</dbReference>
<evidence type="ECO:0000256" key="2">
    <source>
        <dbReference type="ARBA" id="ARBA00022475"/>
    </source>
</evidence>
<keyword evidence="2" id="KW-1003">Cell membrane</keyword>
<evidence type="ECO:0000256" key="3">
    <source>
        <dbReference type="ARBA" id="ARBA00022692"/>
    </source>
</evidence>
<dbReference type="EMBL" id="JAGGJB010000006">
    <property type="protein sequence ID" value="MDN7125466.1"/>
    <property type="molecule type" value="Genomic_DNA"/>
</dbReference>
<reference evidence="9 10" key="1">
    <citation type="submission" date="2021-03" db="EMBL/GenBank/DDBJ databases">
        <title>Pseudidiomarina terrestris, a new bacterium isolated from saline soil.</title>
        <authorList>
            <person name="Galisteo C."/>
            <person name="De La Haba R."/>
            <person name="Sanchez-Porro C."/>
            <person name="Ventosa A."/>
        </authorList>
    </citation>
    <scope>NUCLEOTIDE SEQUENCE [LARGE SCALE GENOMIC DNA]</scope>
    <source>
        <strain evidence="7 10">1APP75-32.1</strain>
        <strain evidence="9">1APR75-15</strain>
        <strain evidence="8">1ASR75-15</strain>
    </source>
</reference>
<feature type="transmembrane region" description="Helical" evidence="6">
    <location>
        <begin position="277"/>
        <end position="295"/>
    </location>
</feature>
<dbReference type="InterPro" id="IPR022791">
    <property type="entry name" value="L-PG_synthase/AglD"/>
</dbReference>
<dbReference type="Pfam" id="PF03706">
    <property type="entry name" value="LPG_synthase_TM"/>
    <property type="match status" value="1"/>
</dbReference>
<dbReference type="RefSeq" id="WP_301721035.1">
    <property type="nucleotide sequence ID" value="NZ_JAGGJB010000006.1"/>
</dbReference>
<accession>A0AAW7R189</accession>